<dbReference type="Proteomes" id="UP000267049">
    <property type="component" value="Unassembled WGS sequence"/>
</dbReference>
<feature type="transmembrane region" description="Helical" evidence="6">
    <location>
        <begin position="228"/>
        <end position="251"/>
    </location>
</feature>
<feature type="transmembrane region" description="Helical" evidence="6">
    <location>
        <begin position="384"/>
        <end position="402"/>
    </location>
</feature>
<comment type="subcellular location">
    <subcellularLocation>
        <location evidence="1">Cell membrane</location>
        <topology evidence="1">Multi-pass membrane protein</topology>
    </subcellularLocation>
</comment>
<feature type="transmembrane region" description="Helical" evidence="6">
    <location>
        <begin position="62"/>
        <end position="84"/>
    </location>
</feature>
<evidence type="ECO:0000313" key="7">
    <source>
        <dbReference type="EMBL" id="RNF83282.1"/>
    </source>
</evidence>
<feature type="transmembrane region" description="Helical" evidence="6">
    <location>
        <begin position="271"/>
        <end position="290"/>
    </location>
</feature>
<keyword evidence="4 6" id="KW-1133">Transmembrane helix</keyword>
<dbReference type="PANTHER" id="PTHR30250">
    <property type="entry name" value="PST FAMILY PREDICTED COLANIC ACID TRANSPORTER"/>
    <property type="match status" value="1"/>
</dbReference>
<feature type="transmembrane region" description="Helical" evidence="6">
    <location>
        <begin position="317"/>
        <end position="334"/>
    </location>
</feature>
<dbReference type="OrthoDB" id="6017905at2"/>
<evidence type="ECO:0000256" key="2">
    <source>
        <dbReference type="ARBA" id="ARBA00022475"/>
    </source>
</evidence>
<dbReference type="GO" id="GO:0005886">
    <property type="term" value="C:plasma membrane"/>
    <property type="evidence" value="ECO:0007669"/>
    <property type="project" value="UniProtKB-SubCell"/>
</dbReference>
<reference evidence="7 8" key="1">
    <citation type="submission" date="2018-11" db="EMBL/GenBank/DDBJ databases">
        <title>Lysobacter cryohumiis sp. nov., isolated from soil in the Tianshan Mountains, Xinjiang, China.</title>
        <authorList>
            <person name="Luo Y."/>
            <person name="Sheng H."/>
        </authorList>
    </citation>
    <scope>NUCLEOTIDE SEQUENCE [LARGE SCALE GENOMIC DNA]</scope>
    <source>
        <strain evidence="7 8">ZS60</strain>
    </source>
</reference>
<evidence type="ECO:0000256" key="1">
    <source>
        <dbReference type="ARBA" id="ARBA00004651"/>
    </source>
</evidence>
<comment type="caution">
    <text evidence="7">The sequence shown here is derived from an EMBL/GenBank/DDBJ whole genome shotgun (WGS) entry which is preliminary data.</text>
</comment>
<keyword evidence="5 6" id="KW-0472">Membrane</keyword>
<sequence length="505" mass="54902">MDDQARIARETVEETIAAPPRRPGIATHYLRYSFSNGMVMLAGFISFPILTRLLDNTQFGILRYYDTLMVLGVALVKLGTPHAIVRFYPYDGDAQKLRAFGTNMVLMPVLLSCTLWALFVAAATLWSSMSGITLSPLFWCALAMIPLLATTSIVQMAIRASERSDIVMATRITARMLELALVLGAVILIQQSALAVYGGKIVAAVLLFGWLAYWMFRNVRVARDAIDFRAFGSMLIYGLPMMVHEIAYSVLANMDRVLLKHLTGDFATVGIYAIGYSLAMQLNVFIDATLSEAFTPVVNRAYETGGSSAVRALKERVLLPMTYAVVAIAAMLLVSGQDLLVALSGPEKAASGEVFIVVGLTVSMAALFAIANYGLLLKKRTMQVLMITLGAALINMAMNFILVPRMGYIGAAWSTAIGYLALCVAEFAMCPKGLARLPSIRAVAVALTCLAVFLGVARGTDLFGVDGTWARLLVAGTLFVLLYALPVLVLDSRLRRMLLDLRRPH</sequence>
<feature type="transmembrane region" description="Helical" evidence="6">
    <location>
        <begin position="469"/>
        <end position="490"/>
    </location>
</feature>
<evidence type="ECO:0000256" key="5">
    <source>
        <dbReference type="ARBA" id="ARBA00023136"/>
    </source>
</evidence>
<dbReference type="RefSeq" id="WP_123088413.1">
    <property type="nucleotide sequence ID" value="NZ_RIBS01000005.1"/>
</dbReference>
<name>A0A3M8SX66_9GAMM</name>
<evidence type="ECO:0000256" key="4">
    <source>
        <dbReference type="ARBA" id="ARBA00022989"/>
    </source>
</evidence>
<proteinExistence type="predicted"/>
<keyword evidence="3 6" id="KW-0812">Transmembrane</keyword>
<feature type="transmembrane region" description="Helical" evidence="6">
    <location>
        <begin position="132"/>
        <end position="154"/>
    </location>
</feature>
<dbReference type="EMBL" id="RIBS01000005">
    <property type="protein sequence ID" value="RNF83282.1"/>
    <property type="molecule type" value="Genomic_DNA"/>
</dbReference>
<feature type="transmembrane region" description="Helical" evidence="6">
    <location>
        <begin position="29"/>
        <end position="50"/>
    </location>
</feature>
<dbReference type="Pfam" id="PF01943">
    <property type="entry name" value="Polysacc_synt"/>
    <property type="match status" value="1"/>
</dbReference>
<protein>
    <submittedName>
        <fullName evidence="7">Uncharacterized protein</fullName>
    </submittedName>
</protein>
<evidence type="ECO:0000256" key="6">
    <source>
        <dbReference type="SAM" id="Phobius"/>
    </source>
</evidence>
<accession>A0A3M8SX66</accession>
<evidence type="ECO:0000256" key="3">
    <source>
        <dbReference type="ARBA" id="ARBA00022692"/>
    </source>
</evidence>
<feature type="transmembrane region" description="Helical" evidence="6">
    <location>
        <begin position="354"/>
        <end position="377"/>
    </location>
</feature>
<feature type="transmembrane region" description="Helical" evidence="6">
    <location>
        <begin position="408"/>
        <end position="428"/>
    </location>
</feature>
<feature type="transmembrane region" description="Helical" evidence="6">
    <location>
        <begin position="105"/>
        <end position="126"/>
    </location>
</feature>
<keyword evidence="8" id="KW-1185">Reference proteome</keyword>
<dbReference type="InterPro" id="IPR050833">
    <property type="entry name" value="Poly_Biosynth_Transport"/>
</dbReference>
<dbReference type="AlphaFoldDB" id="A0A3M8SX66"/>
<keyword evidence="2" id="KW-1003">Cell membrane</keyword>
<feature type="transmembrane region" description="Helical" evidence="6">
    <location>
        <begin position="195"/>
        <end position="216"/>
    </location>
</feature>
<dbReference type="InterPro" id="IPR002797">
    <property type="entry name" value="Polysacc_synth"/>
</dbReference>
<evidence type="ECO:0000313" key="8">
    <source>
        <dbReference type="Proteomes" id="UP000267049"/>
    </source>
</evidence>
<feature type="transmembrane region" description="Helical" evidence="6">
    <location>
        <begin position="166"/>
        <end position="189"/>
    </location>
</feature>
<feature type="transmembrane region" description="Helical" evidence="6">
    <location>
        <begin position="440"/>
        <end position="457"/>
    </location>
</feature>
<dbReference type="PANTHER" id="PTHR30250:SF11">
    <property type="entry name" value="O-ANTIGEN TRANSPORTER-RELATED"/>
    <property type="match status" value="1"/>
</dbReference>
<gene>
    <name evidence="7" type="ORF">EER27_12380</name>
</gene>
<organism evidence="7 8">
    <name type="scientific">Montanilutibacter psychrotolerans</name>
    <dbReference type="NCBI Taxonomy" id="1327343"/>
    <lineage>
        <taxon>Bacteria</taxon>
        <taxon>Pseudomonadati</taxon>
        <taxon>Pseudomonadota</taxon>
        <taxon>Gammaproteobacteria</taxon>
        <taxon>Lysobacterales</taxon>
        <taxon>Lysobacteraceae</taxon>
        <taxon>Montanilutibacter</taxon>
    </lineage>
</organism>